<name>A0A177TDV0_9BASI</name>
<organism evidence="2 3">
    <name type="scientific">Tilletia indica</name>
    <dbReference type="NCBI Taxonomy" id="43049"/>
    <lineage>
        <taxon>Eukaryota</taxon>
        <taxon>Fungi</taxon>
        <taxon>Dikarya</taxon>
        <taxon>Basidiomycota</taxon>
        <taxon>Ustilaginomycotina</taxon>
        <taxon>Exobasidiomycetes</taxon>
        <taxon>Tilletiales</taxon>
        <taxon>Tilletiaceae</taxon>
        <taxon>Tilletia</taxon>
    </lineage>
</organism>
<feature type="compositionally biased region" description="Low complexity" evidence="1">
    <location>
        <begin position="151"/>
        <end position="174"/>
    </location>
</feature>
<feature type="region of interest" description="Disordered" evidence="1">
    <location>
        <begin position="136"/>
        <end position="178"/>
    </location>
</feature>
<dbReference type="Proteomes" id="UP000077521">
    <property type="component" value="Unassembled WGS sequence"/>
</dbReference>
<reference evidence="2" key="1">
    <citation type="submission" date="2016-04" db="EMBL/GenBank/DDBJ databases">
        <authorList>
            <person name="Nguyen H.D."/>
            <person name="Samba Siva P."/>
            <person name="Cullis J."/>
            <person name="Levesque C.A."/>
            <person name="Hambleton S."/>
        </authorList>
    </citation>
    <scope>NUCLEOTIDE SEQUENCE</scope>
    <source>
        <strain evidence="2">DAOMC 236416</strain>
    </source>
</reference>
<sequence length="1062" mass="117367">MDPATFFSILRGENPMHKSIREVAASIRQDALGEKGIEWLSTVCSSMFGQDFKLGLPSELRSLAKVDKNSVNFLFVYSCCIAQKATNEYHGNTDKTMQYTTSFAIAIDELVKELGSLTGRPANVVHLNTSEACRAQRGSDCLPPPPPPVQASSGSRPIRSASSSTRSVNDSTASDSRVREVSRTLSELRWQVGAETQFGNDEGALNNLYFETRVRAMVNECRGASLSIHLLGGTAASHFRYAFQSLERKNLKQIRWEQHSTTMGSVGDYYHPAGAMRFDQQFRQEYAANIANIIASSFGLALNTVPSGLLQPLFSALAVVMPSTLIAPDNMAKMSRIAWDRRMSQEPSVKRAKLRLDQATARKEDVQRGEELLHKKIADDSIQRSERDTAILKARKDCEEARRALLQAKAVLLRSQDEIGQLSDTELDDTSEQSIKDFMASLGDDQPQKVRILSTLEIGLAACKLGTSARDAIEAALMWQDHGLTALQYWNAFIAYLDGRRGRGLLLMEGLGRALLAGVRIPIAIKTDKYPGININGAQFMLPLSWSNKAQVVQVYARFDGKDDLLCLAAPRPDAERYAGLQLFAVRDNEVFKLTKISIDAFAETDRSEVGRQLQSSTRRLMECLLLARHTIQNGAASEWTLWRWATTEPSQSLGHFGSLENEVQAIDPPKLTLHEGTASGNRVRDLTLQAALEGHLRVRVIRSKLAKSGDSFRIQAFGEQSFVQNISATTAAKLQVMDASREESTSSQAYLRIQTSDGRWNIQLQHRSGTGPWLPAIDPLASKAKRKQGDAPVSKWSCFLLRMLQLIQERKAPWDVGMSLTELVNRGVIEGDDRYALLNWSSFVLPGAANNVLGTTDPKNARKSSAIAQLLSEEGLKGMFDFYVRLGSSRKAIIRMEKNELLPMSISAEVARKLGPPDSQSQKDDYRAVETAVGTEIVAKYSSPFSLILASSHGSYEVVSLRSLDVDKVSPALGRVLLAIESMARPNINPLPFCGWPLGKIVKTNDKDFDWKVQLNNLLKTCRREEKGKGKQSQDVTSAGTTPSASPTAGPSKRRWDQVEH</sequence>
<dbReference type="EMBL" id="LWDF02000367">
    <property type="protein sequence ID" value="KAE8249809.1"/>
    <property type="molecule type" value="Genomic_DNA"/>
</dbReference>
<keyword evidence="3" id="KW-1185">Reference proteome</keyword>
<dbReference type="AlphaFoldDB" id="A0A177TDV0"/>
<protein>
    <submittedName>
        <fullName evidence="2">Uncharacterized protein</fullName>
    </submittedName>
</protein>
<evidence type="ECO:0000313" key="3">
    <source>
        <dbReference type="Proteomes" id="UP000077521"/>
    </source>
</evidence>
<feature type="region of interest" description="Disordered" evidence="1">
    <location>
        <begin position="1024"/>
        <end position="1062"/>
    </location>
</feature>
<comment type="caution">
    <text evidence="2">The sequence shown here is derived from an EMBL/GenBank/DDBJ whole genome shotgun (WGS) entry which is preliminary data.</text>
</comment>
<proteinExistence type="predicted"/>
<evidence type="ECO:0000313" key="2">
    <source>
        <dbReference type="EMBL" id="KAE8249809.1"/>
    </source>
</evidence>
<feature type="compositionally biased region" description="Low complexity" evidence="1">
    <location>
        <begin position="1038"/>
        <end position="1052"/>
    </location>
</feature>
<reference evidence="2" key="2">
    <citation type="journal article" date="2019" name="IMA Fungus">
        <title>Genome sequencing and comparison of five Tilletia species to identify candidate genes for the detection of regulated species infecting wheat.</title>
        <authorList>
            <person name="Nguyen H.D.T."/>
            <person name="Sultana T."/>
            <person name="Kesanakurti P."/>
            <person name="Hambleton S."/>
        </authorList>
    </citation>
    <scope>NUCLEOTIDE SEQUENCE</scope>
    <source>
        <strain evidence="2">DAOMC 236416</strain>
    </source>
</reference>
<accession>A0A177TDV0</accession>
<gene>
    <name evidence="2" type="ORF">A4X13_0g5065</name>
</gene>
<evidence type="ECO:0000256" key="1">
    <source>
        <dbReference type="SAM" id="MobiDB-lite"/>
    </source>
</evidence>